<dbReference type="AlphaFoldDB" id="A0A9N9SXL1"/>
<feature type="domain" description="Serine protease gd N-terminal" evidence="1">
    <location>
        <begin position="7"/>
        <end position="65"/>
    </location>
</feature>
<keyword evidence="3" id="KW-1185">Reference proteome</keyword>
<evidence type="ECO:0000259" key="1">
    <source>
        <dbReference type="Pfam" id="PF16030"/>
    </source>
</evidence>
<evidence type="ECO:0000313" key="2">
    <source>
        <dbReference type="EMBL" id="CAG9831443.1"/>
    </source>
</evidence>
<protein>
    <recommendedName>
        <fullName evidence="1">Serine protease gd N-terminal domain-containing protein</fullName>
    </recommendedName>
</protein>
<accession>A0A9N9SXL1</accession>
<sequence length="124" mass="14419">MSQDLVSPCPDWFKYEARKPDEPDRIYGELTLTSESELGGIWLRVIFDKPSFQLGTIVFPTKLAEHPRSEVDPTEFNAVWKFIKTTLQKTTDDLLSEVPKRQENNGFVKESRRVIKEKNNAYLK</sequence>
<name>A0A9N9SXL1_DIABA</name>
<dbReference type="OrthoDB" id="6147874at2759"/>
<reference evidence="2" key="1">
    <citation type="submission" date="2022-01" db="EMBL/GenBank/DDBJ databases">
        <authorList>
            <person name="King R."/>
        </authorList>
    </citation>
    <scope>NUCLEOTIDE SEQUENCE</scope>
</reference>
<proteinExistence type="predicted"/>
<gene>
    <name evidence="2" type="ORF">DIABBA_LOCUS5029</name>
</gene>
<dbReference type="InterPro" id="IPR031986">
    <property type="entry name" value="GD_N"/>
</dbReference>
<dbReference type="Pfam" id="PF16030">
    <property type="entry name" value="GD_N"/>
    <property type="match status" value="1"/>
</dbReference>
<dbReference type="Proteomes" id="UP001153709">
    <property type="component" value="Chromosome 3"/>
</dbReference>
<evidence type="ECO:0000313" key="3">
    <source>
        <dbReference type="Proteomes" id="UP001153709"/>
    </source>
</evidence>
<dbReference type="EMBL" id="OU898278">
    <property type="protein sequence ID" value="CAG9831443.1"/>
    <property type="molecule type" value="Genomic_DNA"/>
</dbReference>
<organism evidence="2 3">
    <name type="scientific">Diabrotica balteata</name>
    <name type="common">Banded cucumber beetle</name>
    <dbReference type="NCBI Taxonomy" id="107213"/>
    <lineage>
        <taxon>Eukaryota</taxon>
        <taxon>Metazoa</taxon>
        <taxon>Ecdysozoa</taxon>
        <taxon>Arthropoda</taxon>
        <taxon>Hexapoda</taxon>
        <taxon>Insecta</taxon>
        <taxon>Pterygota</taxon>
        <taxon>Neoptera</taxon>
        <taxon>Endopterygota</taxon>
        <taxon>Coleoptera</taxon>
        <taxon>Polyphaga</taxon>
        <taxon>Cucujiformia</taxon>
        <taxon>Chrysomeloidea</taxon>
        <taxon>Chrysomelidae</taxon>
        <taxon>Galerucinae</taxon>
        <taxon>Diabroticina</taxon>
        <taxon>Diabroticites</taxon>
        <taxon>Diabrotica</taxon>
    </lineage>
</organism>